<feature type="region of interest" description="Disordered" evidence="1">
    <location>
        <begin position="76"/>
        <end position="102"/>
    </location>
</feature>
<reference evidence="3" key="2">
    <citation type="submission" date="2020-05" db="UniProtKB">
        <authorList>
            <consortium name="EnsemblMetazoa"/>
        </authorList>
    </citation>
    <scope>IDENTIFICATION</scope>
</reference>
<protein>
    <submittedName>
        <fullName evidence="2 3">Uncharacterized protein</fullName>
    </submittedName>
</protein>
<accession>A0A084WM36</accession>
<evidence type="ECO:0000313" key="4">
    <source>
        <dbReference type="Proteomes" id="UP000030765"/>
    </source>
</evidence>
<dbReference type="Proteomes" id="UP000030765">
    <property type="component" value="Unassembled WGS sequence"/>
</dbReference>
<proteinExistence type="predicted"/>
<keyword evidence="4" id="KW-1185">Reference proteome</keyword>
<dbReference type="VEuPathDB" id="VectorBase:ASIC019330"/>
<dbReference type="EMBL" id="KE525351">
    <property type="protein sequence ID" value="KFB51280.1"/>
    <property type="molecule type" value="Genomic_DNA"/>
</dbReference>
<evidence type="ECO:0000256" key="1">
    <source>
        <dbReference type="SAM" id="MobiDB-lite"/>
    </source>
</evidence>
<reference evidence="2 4" key="1">
    <citation type="journal article" date="2014" name="BMC Genomics">
        <title>Genome sequence of Anopheles sinensis provides insight into genetics basis of mosquito competence for malaria parasites.</title>
        <authorList>
            <person name="Zhou D."/>
            <person name="Zhang D."/>
            <person name="Ding G."/>
            <person name="Shi L."/>
            <person name="Hou Q."/>
            <person name="Ye Y."/>
            <person name="Xu Y."/>
            <person name="Zhou H."/>
            <person name="Xiong C."/>
            <person name="Li S."/>
            <person name="Yu J."/>
            <person name="Hong S."/>
            <person name="Yu X."/>
            <person name="Zou P."/>
            <person name="Chen C."/>
            <person name="Chang X."/>
            <person name="Wang W."/>
            <person name="Lv Y."/>
            <person name="Sun Y."/>
            <person name="Ma L."/>
            <person name="Shen B."/>
            <person name="Zhu C."/>
        </authorList>
    </citation>
    <scope>NUCLEOTIDE SEQUENCE [LARGE SCALE GENOMIC DNA]</scope>
</reference>
<name>A0A084WM36_ANOSI</name>
<evidence type="ECO:0000313" key="2">
    <source>
        <dbReference type="EMBL" id="KFB51280.1"/>
    </source>
</evidence>
<dbReference type="AlphaFoldDB" id="A0A084WM36"/>
<organism evidence="2">
    <name type="scientific">Anopheles sinensis</name>
    <name type="common">Mosquito</name>
    <dbReference type="NCBI Taxonomy" id="74873"/>
    <lineage>
        <taxon>Eukaryota</taxon>
        <taxon>Metazoa</taxon>
        <taxon>Ecdysozoa</taxon>
        <taxon>Arthropoda</taxon>
        <taxon>Hexapoda</taxon>
        <taxon>Insecta</taxon>
        <taxon>Pterygota</taxon>
        <taxon>Neoptera</taxon>
        <taxon>Endopterygota</taxon>
        <taxon>Diptera</taxon>
        <taxon>Nematocera</taxon>
        <taxon>Culicoidea</taxon>
        <taxon>Culicidae</taxon>
        <taxon>Anophelinae</taxon>
        <taxon>Anopheles</taxon>
    </lineage>
</organism>
<dbReference type="EMBL" id="ATLV01024373">
    <property type="status" value="NOT_ANNOTATED_CDS"/>
    <property type="molecule type" value="Genomic_DNA"/>
</dbReference>
<sequence length="102" mass="11705">MYYTHCEDNYSCVAENQRRLISVRAERQIICARKKIAPHNSHFFRHLGHKRVTTDTPENGMNGGFPVLFNVLDDLPRQVEGKNQTGRGQTTRKRSTVPHDGV</sequence>
<evidence type="ECO:0000313" key="3">
    <source>
        <dbReference type="EnsemblMetazoa" id="ASIC019330-PA"/>
    </source>
</evidence>
<dbReference type="EnsemblMetazoa" id="ASIC019330-RA">
    <property type="protein sequence ID" value="ASIC019330-PA"/>
    <property type="gene ID" value="ASIC019330"/>
</dbReference>
<gene>
    <name evidence="2" type="ORF">ZHAS_00019330</name>
</gene>